<dbReference type="RefSeq" id="XP_040767625.1">
    <property type="nucleotide sequence ID" value="XM_040911493.1"/>
</dbReference>
<dbReference type="AlphaFoldDB" id="A0A165G6A7"/>
<evidence type="ECO:0000256" key="2">
    <source>
        <dbReference type="ARBA" id="ARBA00009549"/>
    </source>
</evidence>
<feature type="region of interest" description="Disordered" evidence="6">
    <location>
        <begin position="767"/>
        <end position="808"/>
    </location>
</feature>
<evidence type="ECO:0000256" key="1">
    <source>
        <dbReference type="ARBA" id="ARBA00004186"/>
    </source>
</evidence>
<dbReference type="PANTHER" id="PTHR21567:SF60">
    <property type="entry name" value="CLASP N-TERMINAL DOMAIN-CONTAINING PROTEIN"/>
    <property type="match status" value="1"/>
</dbReference>
<protein>
    <recommendedName>
        <fullName evidence="7">TOG domain-containing protein</fullName>
    </recommendedName>
</protein>
<proteinExistence type="inferred from homology"/>
<comment type="subcellular location">
    <subcellularLocation>
        <location evidence="1">Cytoplasm</location>
        <location evidence="1">Cytoskeleton</location>
        <location evidence="1">Spindle</location>
    </subcellularLocation>
</comment>
<dbReference type="InterPro" id="IPR024395">
    <property type="entry name" value="CLASP_N_dom"/>
</dbReference>
<name>A0A165G6A7_9APHY</name>
<dbReference type="InterPro" id="IPR016024">
    <property type="entry name" value="ARM-type_fold"/>
</dbReference>
<feature type="compositionally biased region" description="Basic and acidic residues" evidence="6">
    <location>
        <begin position="772"/>
        <end position="795"/>
    </location>
</feature>
<dbReference type="InParanoid" id="A0A165G6A7"/>
<gene>
    <name evidence="8" type="ORF">LAESUDRAFT_747896</name>
</gene>
<feature type="compositionally biased region" description="Basic and acidic residues" evidence="6">
    <location>
        <begin position="337"/>
        <end position="358"/>
    </location>
</feature>
<evidence type="ECO:0000256" key="3">
    <source>
        <dbReference type="ARBA" id="ARBA00022618"/>
    </source>
</evidence>
<dbReference type="GO" id="GO:0051301">
    <property type="term" value="P:cell division"/>
    <property type="evidence" value="ECO:0007669"/>
    <property type="project" value="UniProtKB-KW"/>
</dbReference>
<feature type="region of interest" description="Disordered" evidence="6">
    <location>
        <begin position="328"/>
        <end position="578"/>
    </location>
</feature>
<reference evidence="8 9" key="1">
    <citation type="journal article" date="2016" name="Mol. Biol. Evol.">
        <title>Comparative Genomics of Early-Diverging Mushroom-Forming Fungi Provides Insights into the Origins of Lignocellulose Decay Capabilities.</title>
        <authorList>
            <person name="Nagy L.G."/>
            <person name="Riley R."/>
            <person name="Tritt A."/>
            <person name="Adam C."/>
            <person name="Daum C."/>
            <person name="Floudas D."/>
            <person name="Sun H."/>
            <person name="Yadav J.S."/>
            <person name="Pangilinan J."/>
            <person name="Larsson K.H."/>
            <person name="Matsuura K."/>
            <person name="Barry K."/>
            <person name="Labutti K."/>
            <person name="Kuo R."/>
            <person name="Ohm R.A."/>
            <person name="Bhattacharya S.S."/>
            <person name="Shirouzu T."/>
            <person name="Yoshinaga Y."/>
            <person name="Martin F.M."/>
            <person name="Grigoriev I.V."/>
            <person name="Hibbett D.S."/>
        </authorList>
    </citation>
    <scope>NUCLEOTIDE SEQUENCE [LARGE SCALE GENOMIC DNA]</scope>
    <source>
        <strain evidence="8 9">93-53</strain>
    </source>
</reference>
<dbReference type="GO" id="GO:0005876">
    <property type="term" value="C:spindle microtubule"/>
    <property type="evidence" value="ECO:0007669"/>
    <property type="project" value="TreeGrafter"/>
</dbReference>
<evidence type="ECO:0000256" key="4">
    <source>
        <dbReference type="ARBA" id="ARBA00022701"/>
    </source>
</evidence>
<feature type="region of interest" description="Disordered" evidence="6">
    <location>
        <begin position="608"/>
        <end position="717"/>
    </location>
</feature>
<sequence length="808" mass="86879">MAPKKIPSVIQCDSLAAYEYELESLRDTLSLPESEDTWDRISASILHLTALMKGNAARFPNETTTVLRSLSRPLNSAANSERSRLSGVALEFMNVVVTTMERYFDALIPIFFPTLLGLCSRSNKVFSSRARSCVLAVVQHSRSPSVLPFLAESAKDKSVTLRQAAVEAALACLSTFTRAELEKEPRAREIEALIRSTATDANADVRKTGRKVFEAYKVALPTRVDRFTQPLTPTIRKYLDIKQTAASGTRAQPPSRPPSAQSLNAIQTKASAPTLPFSSSTSALPPKTSSSHSTQQAGVRARVLSSSNLNNDAASSALSRHVAQRAAANAAAAQDSAPKRPTVDTLHRSVASARREMPPPDTIPIRPKSVMESTRPQRHISGPSRPGNVSGPSRPLSQHDIGTVHLRTGPMRQTSTNATSSNPPARQELTERRVVGGARRVLLVPTPPEISTNTTSDPDRERGPTVSSTPVPNAATSKSEAHVTQPLDAVGSSTSEKLPSKVTVRHKPSVPKANEKAKQVPPKTAVSHRPDTARSQTNKVKSSSRGEDPKPRPPSRSHQAAPRKAASKTNTRIAIPPVTEAAHEEVVVAAEIPLPPSPTSAEILIPVHEPTSIPLPSSPTVLEDTLPSPPETPKAHAKTFPPPEISDAREEAPPPPSEVPETREESPPPQSESLKTHQGEATPCSPSPQPSTEAQAEVPVEPATPERTPTQAQRLLLPAQTPISSLVADIERGFLFTPFSPVPPPEPRGVPALPHWAPLRSLNSAILNAQRPRTDRSRSVMGERLKPSQELRTVDPDDSLGNMFPAVQ</sequence>
<dbReference type="GO" id="GO:0008017">
    <property type="term" value="F:microtubule binding"/>
    <property type="evidence" value="ECO:0007669"/>
    <property type="project" value="TreeGrafter"/>
</dbReference>
<dbReference type="OrthoDB" id="46159at2759"/>
<accession>A0A165G6A7</accession>
<keyword evidence="5" id="KW-0498">Mitosis</keyword>
<dbReference type="Proteomes" id="UP000076871">
    <property type="component" value="Unassembled WGS sequence"/>
</dbReference>
<evidence type="ECO:0000256" key="5">
    <source>
        <dbReference type="ARBA" id="ARBA00022776"/>
    </source>
</evidence>
<dbReference type="InterPro" id="IPR011989">
    <property type="entry name" value="ARM-like"/>
</dbReference>
<feature type="compositionally biased region" description="Low complexity" evidence="6">
    <location>
        <begin position="435"/>
        <end position="444"/>
    </location>
</feature>
<dbReference type="Gene3D" id="1.25.10.10">
    <property type="entry name" value="Leucine-rich Repeat Variant"/>
    <property type="match status" value="1"/>
</dbReference>
<keyword evidence="9" id="KW-1185">Reference proteome</keyword>
<comment type="similarity">
    <text evidence="2">Belongs to the CLASP family.</text>
</comment>
<dbReference type="GO" id="GO:0005881">
    <property type="term" value="C:cytoplasmic microtubule"/>
    <property type="evidence" value="ECO:0007669"/>
    <property type="project" value="TreeGrafter"/>
</dbReference>
<feature type="domain" description="TOG" evidence="7">
    <location>
        <begin position="19"/>
        <end position="252"/>
    </location>
</feature>
<feature type="compositionally biased region" description="Polar residues" evidence="6">
    <location>
        <begin position="411"/>
        <end position="424"/>
    </location>
</feature>
<organism evidence="8 9">
    <name type="scientific">Laetiporus sulphureus 93-53</name>
    <dbReference type="NCBI Taxonomy" id="1314785"/>
    <lineage>
        <taxon>Eukaryota</taxon>
        <taxon>Fungi</taxon>
        <taxon>Dikarya</taxon>
        <taxon>Basidiomycota</taxon>
        <taxon>Agaricomycotina</taxon>
        <taxon>Agaricomycetes</taxon>
        <taxon>Polyporales</taxon>
        <taxon>Laetiporus</taxon>
    </lineage>
</organism>
<dbReference type="SMART" id="SM01349">
    <property type="entry name" value="TOG"/>
    <property type="match status" value="1"/>
</dbReference>
<feature type="region of interest" description="Disordered" evidence="6">
    <location>
        <begin position="271"/>
        <end position="301"/>
    </location>
</feature>
<dbReference type="Pfam" id="PF12348">
    <property type="entry name" value="CLASP_N"/>
    <property type="match status" value="1"/>
</dbReference>
<evidence type="ECO:0000313" key="8">
    <source>
        <dbReference type="EMBL" id="KZT09885.1"/>
    </source>
</evidence>
<feature type="compositionally biased region" description="Polar residues" evidence="6">
    <location>
        <begin position="271"/>
        <end position="297"/>
    </location>
</feature>
<evidence type="ECO:0000259" key="7">
    <source>
        <dbReference type="SMART" id="SM01349"/>
    </source>
</evidence>
<keyword evidence="3" id="KW-0132">Cell division</keyword>
<dbReference type="STRING" id="1314785.A0A165G6A7"/>
<evidence type="ECO:0000313" key="9">
    <source>
        <dbReference type="Proteomes" id="UP000076871"/>
    </source>
</evidence>
<keyword evidence="5" id="KW-0131">Cell cycle</keyword>
<dbReference type="PANTHER" id="PTHR21567">
    <property type="entry name" value="CLASP"/>
    <property type="match status" value="1"/>
</dbReference>
<dbReference type="GO" id="GO:1990023">
    <property type="term" value="C:mitotic spindle midzone"/>
    <property type="evidence" value="ECO:0007669"/>
    <property type="project" value="TreeGrafter"/>
</dbReference>
<dbReference type="SUPFAM" id="SSF48371">
    <property type="entry name" value="ARM repeat"/>
    <property type="match status" value="1"/>
</dbReference>
<dbReference type="GO" id="GO:0090307">
    <property type="term" value="P:mitotic spindle assembly"/>
    <property type="evidence" value="ECO:0007669"/>
    <property type="project" value="TreeGrafter"/>
</dbReference>
<dbReference type="GeneID" id="63828521"/>
<feature type="compositionally biased region" description="Polar residues" evidence="6">
    <location>
        <begin position="465"/>
        <end position="478"/>
    </location>
</feature>
<evidence type="ECO:0000256" key="6">
    <source>
        <dbReference type="SAM" id="MobiDB-lite"/>
    </source>
</evidence>
<dbReference type="InterPro" id="IPR034085">
    <property type="entry name" value="TOG"/>
</dbReference>
<dbReference type="GO" id="GO:0005815">
    <property type="term" value="C:microtubule organizing center"/>
    <property type="evidence" value="ECO:0007669"/>
    <property type="project" value="TreeGrafter"/>
</dbReference>
<dbReference type="EMBL" id="KV427610">
    <property type="protein sequence ID" value="KZT09885.1"/>
    <property type="molecule type" value="Genomic_DNA"/>
</dbReference>
<keyword evidence="4" id="KW-0493">Microtubule</keyword>
<feature type="compositionally biased region" description="Polar residues" evidence="6">
    <location>
        <begin position="533"/>
        <end position="543"/>
    </location>
</feature>